<reference evidence="2" key="1">
    <citation type="submission" date="2018-01" db="EMBL/GenBank/DDBJ databases">
        <title>An insight into the sialome of Amazonian anophelines.</title>
        <authorList>
            <person name="Ribeiro J.M."/>
            <person name="Scarpassa V."/>
            <person name="Calvo E."/>
        </authorList>
    </citation>
    <scope>NUCLEOTIDE SEQUENCE</scope>
</reference>
<name>A0A2M4DFA5_ANODA</name>
<evidence type="ECO:0000256" key="1">
    <source>
        <dbReference type="SAM" id="SignalP"/>
    </source>
</evidence>
<sequence length="79" mass="7837">MLLLGLAACLSCLFWLLVIVIGGLGGGFGGGGPTLGSSWCFGADDPTQGPVPAYSSSTPGVCLSLYALTASRVVSSVRS</sequence>
<accession>A0A2M4DFA5</accession>
<feature type="signal peptide" evidence="1">
    <location>
        <begin position="1"/>
        <end position="25"/>
    </location>
</feature>
<protein>
    <submittedName>
        <fullName evidence="2">Putative secreted protein</fullName>
    </submittedName>
</protein>
<dbReference type="AlphaFoldDB" id="A0A2M4DFA5"/>
<evidence type="ECO:0000313" key="2">
    <source>
        <dbReference type="EMBL" id="MBW76203.1"/>
    </source>
</evidence>
<feature type="chain" id="PRO_5014824569" evidence="1">
    <location>
        <begin position="26"/>
        <end position="79"/>
    </location>
</feature>
<organism evidence="2">
    <name type="scientific">Anopheles darlingi</name>
    <name type="common">Mosquito</name>
    <dbReference type="NCBI Taxonomy" id="43151"/>
    <lineage>
        <taxon>Eukaryota</taxon>
        <taxon>Metazoa</taxon>
        <taxon>Ecdysozoa</taxon>
        <taxon>Arthropoda</taxon>
        <taxon>Hexapoda</taxon>
        <taxon>Insecta</taxon>
        <taxon>Pterygota</taxon>
        <taxon>Neoptera</taxon>
        <taxon>Endopterygota</taxon>
        <taxon>Diptera</taxon>
        <taxon>Nematocera</taxon>
        <taxon>Culicoidea</taxon>
        <taxon>Culicidae</taxon>
        <taxon>Anophelinae</taxon>
        <taxon>Anopheles</taxon>
    </lineage>
</organism>
<dbReference type="EMBL" id="GGFL01012025">
    <property type="protein sequence ID" value="MBW76203.1"/>
    <property type="molecule type" value="Transcribed_RNA"/>
</dbReference>
<proteinExistence type="predicted"/>
<keyword evidence="1" id="KW-0732">Signal</keyword>